<dbReference type="RefSeq" id="WP_345767127.1">
    <property type="nucleotide sequence ID" value="NZ_CP154834.1"/>
</dbReference>
<name>A0AAU6WTL5_9FLAO</name>
<proteinExistence type="predicted"/>
<keyword evidence="1" id="KW-0812">Transmembrane</keyword>
<dbReference type="AlphaFoldDB" id="A0AAU6WTL5"/>
<feature type="transmembrane region" description="Helical" evidence="1">
    <location>
        <begin position="36"/>
        <end position="58"/>
    </location>
</feature>
<dbReference type="CDD" id="cd01060">
    <property type="entry name" value="Membrane-FADS-like"/>
    <property type="match status" value="1"/>
</dbReference>
<gene>
    <name evidence="2" type="ORF">AAFP95_05585</name>
</gene>
<evidence type="ECO:0000313" key="3">
    <source>
        <dbReference type="Proteomes" id="UP001463665"/>
    </source>
</evidence>
<organism evidence="2 3">
    <name type="scientific">Chryseobacterium endophyticum</name>
    <dbReference type="NCBI Taxonomy" id="1854762"/>
    <lineage>
        <taxon>Bacteria</taxon>
        <taxon>Pseudomonadati</taxon>
        <taxon>Bacteroidota</taxon>
        <taxon>Flavobacteriia</taxon>
        <taxon>Flavobacteriales</taxon>
        <taxon>Weeksellaceae</taxon>
        <taxon>Chryseobacterium group</taxon>
        <taxon>Chryseobacterium</taxon>
    </lineage>
</organism>
<feature type="transmembrane region" description="Helical" evidence="1">
    <location>
        <begin position="64"/>
        <end position="85"/>
    </location>
</feature>
<keyword evidence="1" id="KW-1133">Transmembrane helix</keyword>
<sequence length="144" mass="16562">MEKPIYLKDSEDAKLFNELRKKVNRRVEAIPENRDIYIQIKAVILPLVYFGLYVFALLNVNRPWVYISGFILMGISLVLIYLNLIHEAAHNNIFKSKRLNSMVLQIFDFVGANSYIWKKGILRAIMPIPMLTAGIPTSSRADCC</sequence>
<dbReference type="EMBL" id="CP154834">
    <property type="protein sequence ID" value="XAO75410.1"/>
    <property type="molecule type" value="Genomic_DNA"/>
</dbReference>
<evidence type="ECO:0000256" key="1">
    <source>
        <dbReference type="SAM" id="Phobius"/>
    </source>
</evidence>
<protein>
    <recommendedName>
        <fullName evidence="4">Fatty acid desaturase</fullName>
    </recommendedName>
</protein>
<evidence type="ECO:0000313" key="2">
    <source>
        <dbReference type="EMBL" id="XAO75410.1"/>
    </source>
</evidence>
<evidence type="ECO:0008006" key="4">
    <source>
        <dbReference type="Google" id="ProtNLM"/>
    </source>
</evidence>
<accession>A0AAU6WTL5</accession>
<dbReference type="Proteomes" id="UP001463665">
    <property type="component" value="Chromosome"/>
</dbReference>
<keyword evidence="3" id="KW-1185">Reference proteome</keyword>
<keyword evidence="1" id="KW-0472">Membrane</keyword>
<reference evidence="2 3" key="1">
    <citation type="submission" date="2024-04" db="EMBL/GenBank/DDBJ databases">
        <title>Genome sequencing and assembly of rice foliar adapted Chryseobacterium endophyticum OsEnb-ALM-A6.</title>
        <authorList>
            <person name="Kumar S."/>
            <person name="Javed M."/>
            <person name="Chouhan V."/>
            <person name="Charishma K."/>
            <person name="Patel A."/>
            <person name="Kumar M."/>
            <person name="Sahu K.P."/>
            <person name="Kumar A."/>
        </authorList>
    </citation>
    <scope>NUCLEOTIDE SEQUENCE [LARGE SCALE GENOMIC DNA]</scope>
    <source>
        <strain evidence="2 3">OsEnb-ALM-A6</strain>
    </source>
</reference>